<organism evidence="8 9">
    <name type="scientific">Colocasia esculenta</name>
    <name type="common">Wild taro</name>
    <name type="synonym">Arum esculentum</name>
    <dbReference type="NCBI Taxonomy" id="4460"/>
    <lineage>
        <taxon>Eukaryota</taxon>
        <taxon>Viridiplantae</taxon>
        <taxon>Streptophyta</taxon>
        <taxon>Embryophyta</taxon>
        <taxon>Tracheophyta</taxon>
        <taxon>Spermatophyta</taxon>
        <taxon>Magnoliopsida</taxon>
        <taxon>Liliopsida</taxon>
        <taxon>Araceae</taxon>
        <taxon>Aroideae</taxon>
        <taxon>Colocasieae</taxon>
        <taxon>Colocasia</taxon>
    </lineage>
</organism>
<dbReference type="OrthoDB" id="265717at2759"/>
<proteinExistence type="predicted"/>
<name>A0A843VWQ0_COLES</name>
<evidence type="ECO:0000256" key="4">
    <source>
        <dbReference type="PROSITE-ProRule" id="PRU00134"/>
    </source>
</evidence>
<evidence type="ECO:0000313" key="9">
    <source>
        <dbReference type="Proteomes" id="UP000652761"/>
    </source>
</evidence>
<dbReference type="PROSITE" id="PS50280">
    <property type="entry name" value="SET"/>
    <property type="match status" value="1"/>
</dbReference>
<evidence type="ECO:0000256" key="2">
    <source>
        <dbReference type="ARBA" id="ARBA00022771"/>
    </source>
</evidence>
<keyword evidence="3" id="KW-0862">Zinc</keyword>
<dbReference type="PROSITE" id="PS50865">
    <property type="entry name" value="ZF_MYND_2"/>
    <property type="match status" value="1"/>
</dbReference>
<keyword evidence="2 4" id="KW-0863">Zinc-finger</keyword>
<feature type="domain" description="SET" evidence="6">
    <location>
        <begin position="11"/>
        <end position="248"/>
    </location>
</feature>
<protein>
    <recommendedName>
        <fullName evidence="10">Histone-lysine N-methyltransferase ASHR1</fullName>
    </recommendedName>
</protein>
<dbReference type="AlphaFoldDB" id="A0A843VWQ0"/>
<sequence length="383" mass="43232">MEDLQRVLAPLGLAVADIPGKGRGLVATRNLSPGDIIIQQEPYASKPNNFSNGSSCDGCFVSVNLKKCSACRMAWYCGSQCQKSEWNLHRLECKALLDLGDDRRKMLTPSLRLMLRLLLRRKLQNDQVIQSTATDNYGLVKALVSHMSDIDEKQLVLYAQMANLVNLVLPAMEINIKEVTEIFSKLACNAHTICDSELRPLGTGLYPIISIINHSCLPNSVLVFEGRRAVVRAVESIIEGTEISVSYIDTASATKKRQKDLKDQYLFTCACPRCMKLNYYEDADENAVMEGYRCKDRKCRGFLVFDSQEKKFTCQLCALSRDHQEIKKIENELKDLADKASKSLSSCYYSEASVFYMKIEELQVELCHSHSLDLLKTRENLLK</sequence>
<dbReference type="GO" id="GO:0005634">
    <property type="term" value="C:nucleus"/>
    <property type="evidence" value="ECO:0007669"/>
    <property type="project" value="TreeGrafter"/>
</dbReference>
<reference evidence="8" key="1">
    <citation type="submission" date="2017-07" db="EMBL/GenBank/DDBJ databases">
        <title>Taro Niue Genome Assembly and Annotation.</title>
        <authorList>
            <person name="Atibalentja N."/>
            <person name="Keating K."/>
            <person name="Fields C.J."/>
        </authorList>
    </citation>
    <scope>NUCLEOTIDE SEQUENCE</scope>
    <source>
        <strain evidence="8">Niue_2</strain>
        <tissue evidence="8">Leaf</tissue>
    </source>
</reference>
<keyword evidence="9" id="KW-1185">Reference proteome</keyword>
<keyword evidence="5" id="KW-0175">Coiled coil</keyword>
<dbReference type="InterPro" id="IPR050869">
    <property type="entry name" value="H3K4_H4K5_MeTrfase"/>
</dbReference>
<dbReference type="Pfam" id="PF00856">
    <property type="entry name" value="SET"/>
    <property type="match status" value="1"/>
</dbReference>
<evidence type="ECO:0000313" key="8">
    <source>
        <dbReference type="EMBL" id="MQL97940.1"/>
    </source>
</evidence>
<dbReference type="Gene3D" id="2.170.270.10">
    <property type="entry name" value="SET domain"/>
    <property type="match status" value="1"/>
</dbReference>
<dbReference type="PROSITE" id="PS01360">
    <property type="entry name" value="ZF_MYND_1"/>
    <property type="match status" value="1"/>
</dbReference>
<feature type="coiled-coil region" evidence="5">
    <location>
        <begin position="319"/>
        <end position="346"/>
    </location>
</feature>
<keyword evidence="1" id="KW-0479">Metal-binding</keyword>
<dbReference type="Proteomes" id="UP000652761">
    <property type="component" value="Unassembled WGS sequence"/>
</dbReference>
<dbReference type="InterPro" id="IPR002893">
    <property type="entry name" value="Znf_MYND"/>
</dbReference>
<comment type="caution">
    <text evidence="8">The sequence shown here is derived from an EMBL/GenBank/DDBJ whole genome shotgun (WGS) entry which is preliminary data.</text>
</comment>
<dbReference type="Gene3D" id="1.10.220.160">
    <property type="match status" value="1"/>
</dbReference>
<dbReference type="EMBL" id="NMUH01002119">
    <property type="protein sequence ID" value="MQL97940.1"/>
    <property type="molecule type" value="Genomic_DNA"/>
</dbReference>
<dbReference type="SMART" id="SM00317">
    <property type="entry name" value="SET"/>
    <property type="match status" value="1"/>
</dbReference>
<dbReference type="InterPro" id="IPR046341">
    <property type="entry name" value="SET_dom_sf"/>
</dbReference>
<dbReference type="GO" id="GO:0008270">
    <property type="term" value="F:zinc ion binding"/>
    <property type="evidence" value="ECO:0007669"/>
    <property type="project" value="UniProtKB-KW"/>
</dbReference>
<accession>A0A843VWQ0</accession>
<evidence type="ECO:0000259" key="6">
    <source>
        <dbReference type="PROSITE" id="PS50280"/>
    </source>
</evidence>
<evidence type="ECO:0000256" key="3">
    <source>
        <dbReference type="ARBA" id="ARBA00022833"/>
    </source>
</evidence>
<feature type="non-terminal residue" evidence="8">
    <location>
        <position position="383"/>
    </location>
</feature>
<evidence type="ECO:0008006" key="10">
    <source>
        <dbReference type="Google" id="ProtNLM"/>
    </source>
</evidence>
<feature type="domain" description="MYND-type" evidence="7">
    <location>
        <begin position="56"/>
        <end position="93"/>
    </location>
</feature>
<evidence type="ECO:0000256" key="5">
    <source>
        <dbReference type="SAM" id="Coils"/>
    </source>
</evidence>
<dbReference type="Gene3D" id="6.10.140.2220">
    <property type="match status" value="1"/>
</dbReference>
<dbReference type="PANTHER" id="PTHR12197">
    <property type="entry name" value="HISTONE-LYSINE N-METHYLTRANSFERASE SMYD"/>
    <property type="match status" value="1"/>
</dbReference>
<dbReference type="PANTHER" id="PTHR12197:SF251">
    <property type="entry name" value="EG:BACR7C10.4 PROTEIN"/>
    <property type="match status" value="1"/>
</dbReference>
<dbReference type="InterPro" id="IPR001214">
    <property type="entry name" value="SET_dom"/>
</dbReference>
<dbReference type="SUPFAM" id="SSF82199">
    <property type="entry name" value="SET domain"/>
    <property type="match status" value="1"/>
</dbReference>
<evidence type="ECO:0000256" key="1">
    <source>
        <dbReference type="ARBA" id="ARBA00022723"/>
    </source>
</evidence>
<evidence type="ECO:0000259" key="7">
    <source>
        <dbReference type="PROSITE" id="PS50865"/>
    </source>
</evidence>
<dbReference type="Pfam" id="PF01753">
    <property type="entry name" value="zf-MYND"/>
    <property type="match status" value="1"/>
</dbReference>
<gene>
    <name evidence="8" type="ORF">Taro_030639</name>
</gene>